<dbReference type="AlphaFoldDB" id="A0A2G8RVC1"/>
<gene>
    <name evidence="3" type="ORF">GSI_13324</name>
</gene>
<keyword evidence="4" id="KW-1185">Reference proteome</keyword>
<dbReference type="OrthoDB" id="2754080at2759"/>
<sequence>MDTVDGEEEPDEEIPYLVEDPDSDFEDEDGDIFYRAHPDRLVPQVADLPWFGEGPRRSPSSHGTLETFRNDQMVVVVDIEGIHELLFTFCLCRNAPTEDLQLLDLGYYPASSIRPCTVFMRRLLDDFLLANRECKTSPQNYYNKLRRITNPAFPHMVPDYDAQDRYKELLRVSQQWQIQQMRKMAGFGHRDDPIGHRDLAIQCPAPACPQPGINLPESWKTDPEQWKYTRSVVMDGNFSTQHRKMCRPEDDVALADGHAFMVEDTPYKEHLKTAKEYKELPLNARN</sequence>
<proteinExistence type="predicted"/>
<dbReference type="STRING" id="1077348.A0A2G8RVC1"/>
<evidence type="ECO:0000313" key="3">
    <source>
        <dbReference type="EMBL" id="PIL25434.1"/>
    </source>
</evidence>
<dbReference type="Pfam" id="PF18803">
    <property type="entry name" value="CxC2"/>
    <property type="match status" value="1"/>
</dbReference>
<evidence type="ECO:0000313" key="4">
    <source>
        <dbReference type="Proteomes" id="UP000230002"/>
    </source>
</evidence>
<reference evidence="3 4" key="1">
    <citation type="journal article" date="2015" name="Sci. Rep.">
        <title>Chromosome-level genome map provides insights into diverse defense mechanisms in the medicinal fungus Ganoderma sinense.</title>
        <authorList>
            <person name="Zhu Y."/>
            <person name="Xu J."/>
            <person name="Sun C."/>
            <person name="Zhou S."/>
            <person name="Xu H."/>
            <person name="Nelson D.R."/>
            <person name="Qian J."/>
            <person name="Song J."/>
            <person name="Luo H."/>
            <person name="Xiang L."/>
            <person name="Li Y."/>
            <person name="Xu Z."/>
            <person name="Ji A."/>
            <person name="Wang L."/>
            <person name="Lu S."/>
            <person name="Hayward A."/>
            <person name="Sun W."/>
            <person name="Li X."/>
            <person name="Schwartz D.C."/>
            <person name="Wang Y."/>
            <person name="Chen S."/>
        </authorList>
    </citation>
    <scope>NUCLEOTIDE SEQUENCE [LARGE SCALE GENOMIC DNA]</scope>
    <source>
        <strain evidence="3 4">ZZ0214-1</strain>
    </source>
</reference>
<comment type="caution">
    <text evidence="3">The sequence shown here is derived from an EMBL/GenBank/DDBJ whole genome shotgun (WGS) entry which is preliminary data.</text>
</comment>
<dbReference type="Proteomes" id="UP000230002">
    <property type="component" value="Unassembled WGS sequence"/>
</dbReference>
<protein>
    <recommendedName>
        <fullName evidence="2">CxC2-like cysteine cluster KDZ transposase-associated domain-containing protein</fullName>
    </recommendedName>
</protein>
<name>A0A2G8RVC1_9APHY</name>
<evidence type="ECO:0000256" key="1">
    <source>
        <dbReference type="SAM" id="MobiDB-lite"/>
    </source>
</evidence>
<accession>A0A2G8RVC1</accession>
<feature type="domain" description="CxC2-like cysteine cluster KDZ transposase-associated" evidence="2">
    <location>
        <begin position="70"/>
        <end position="150"/>
    </location>
</feature>
<feature type="region of interest" description="Disordered" evidence="1">
    <location>
        <begin position="1"/>
        <end position="24"/>
    </location>
</feature>
<dbReference type="InterPro" id="IPR041457">
    <property type="entry name" value="CxC2_KDZ-assoc"/>
</dbReference>
<organism evidence="3 4">
    <name type="scientific">Ganoderma sinense ZZ0214-1</name>
    <dbReference type="NCBI Taxonomy" id="1077348"/>
    <lineage>
        <taxon>Eukaryota</taxon>
        <taxon>Fungi</taxon>
        <taxon>Dikarya</taxon>
        <taxon>Basidiomycota</taxon>
        <taxon>Agaricomycotina</taxon>
        <taxon>Agaricomycetes</taxon>
        <taxon>Polyporales</taxon>
        <taxon>Polyporaceae</taxon>
        <taxon>Ganoderma</taxon>
    </lineage>
</organism>
<evidence type="ECO:0000259" key="2">
    <source>
        <dbReference type="Pfam" id="PF18803"/>
    </source>
</evidence>
<dbReference type="EMBL" id="AYKW01000056">
    <property type="protein sequence ID" value="PIL25434.1"/>
    <property type="molecule type" value="Genomic_DNA"/>
</dbReference>